<keyword evidence="5 7" id="KW-1133">Transmembrane helix</keyword>
<feature type="transmembrane region" description="Helical" evidence="7">
    <location>
        <begin position="241"/>
        <end position="259"/>
    </location>
</feature>
<accession>A0A8F5VID4</accession>
<protein>
    <submittedName>
        <fullName evidence="8">Flippase-like domain-containing protein</fullName>
    </submittedName>
</protein>
<organism evidence="8 9">
    <name type="scientific">Methanospirillum hungatei</name>
    <dbReference type="NCBI Taxonomy" id="2203"/>
    <lineage>
        <taxon>Archaea</taxon>
        <taxon>Methanobacteriati</taxon>
        <taxon>Methanobacteriota</taxon>
        <taxon>Stenosarchaea group</taxon>
        <taxon>Methanomicrobia</taxon>
        <taxon>Methanomicrobiales</taxon>
        <taxon>Methanospirillaceae</taxon>
        <taxon>Methanospirillum</taxon>
    </lineage>
</organism>
<dbReference type="PANTHER" id="PTHR39087:SF2">
    <property type="entry name" value="UPF0104 MEMBRANE PROTEIN MJ1595"/>
    <property type="match status" value="1"/>
</dbReference>
<dbReference type="NCBIfam" id="TIGR00374">
    <property type="entry name" value="flippase-like domain"/>
    <property type="match status" value="1"/>
</dbReference>
<feature type="transmembrane region" description="Helical" evidence="7">
    <location>
        <begin position="120"/>
        <end position="139"/>
    </location>
</feature>
<feature type="transmembrane region" description="Helical" evidence="7">
    <location>
        <begin position="271"/>
        <end position="290"/>
    </location>
</feature>
<reference evidence="8 9" key="1">
    <citation type="submission" date="2021-06" db="EMBL/GenBank/DDBJ databases">
        <title>Complete genome sequence of the secondary alcohol utilizing methanogen Methanospirillum hungatei strain GP1.</title>
        <authorList>
            <person name="Day L.A."/>
            <person name="Costa K.C."/>
        </authorList>
    </citation>
    <scope>NUCLEOTIDE SEQUENCE [LARGE SCALE GENOMIC DNA]</scope>
    <source>
        <strain evidence="8 9">GP1</strain>
    </source>
</reference>
<dbReference type="Pfam" id="PF03706">
    <property type="entry name" value="LPG_synthase_TM"/>
    <property type="match status" value="1"/>
</dbReference>
<sequence length="328" mass="37099">MKKITIFGIILSFFFIVLCFKNFNLEEFISSLSNVNIILIFAAAAFFLFSYILRGIRWQIMLKSVKNIQFTSIFCVLFVGFMANTFLPLRLGEFVRAYLIGIKENISKIASLSSIILERIFDGIILVLFLSILLIIYPFPEWVRNLGVFTSSLFFGGIIIILISTYYQSKTITLVSFFLFFLPGNYDLKIKNCLEKLFLGLGMLKNGCQTFFTLICSILIWLIEACVYFILLMAFNISNSSLFFIAIFTMIIINFGIMIPSSPGNIGTYHYFGIMGLTAFGINSNTAFAYTIVANAMMFVCIVVSGIISTWYLGISLSVIKKEIDPSE</sequence>
<keyword evidence="4 7" id="KW-0812">Transmembrane</keyword>
<evidence type="ECO:0000256" key="1">
    <source>
        <dbReference type="ARBA" id="ARBA00004651"/>
    </source>
</evidence>
<keyword evidence="3" id="KW-1003">Cell membrane</keyword>
<evidence type="ECO:0000256" key="3">
    <source>
        <dbReference type="ARBA" id="ARBA00022475"/>
    </source>
</evidence>
<evidence type="ECO:0000256" key="6">
    <source>
        <dbReference type="ARBA" id="ARBA00023136"/>
    </source>
</evidence>
<dbReference type="AlphaFoldDB" id="A0A8F5VID4"/>
<evidence type="ECO:0000256" key="2">
    <source>
        <dbReference type="ARBA" id="ARBA00011061"/>
    </source>
</evidence>
<dbReference type="Proteomes" id="UP000694228">
    <property type="component" value="Chromosome"/>
</dbReference>
<proteinExistence type="inferred from homology"/>
<dbReference type="PANTHER" id="PTHR39087">
    <property type="entry name" value="UPF0104 MEMBRANE PROTEIN MJ1595"/>
    <property type="match status" value="1"/>
</dbReference>
<evidence type="ECO:0000256" key="5">
    <source>
        <dbReference type="ARBA" id="ARBA00022989"/>
    </source>
</evidence>
<feature type="transmembrane region" description="Helical" evidence="7">
    <location>
        <begin position="296"/>
        <end position="320"/>
    </location>
</feature>
<feature type="transmembrane region" description="Helical" evidence="7">
    <location>
        <begin position="35"/>
        <end position="56"/>
    </location>
</feature>
<evidence type="ECO:0000256" key="7">
    <source>
        <dbReference type="SAM" id="Phobius"/>
    </source>
</evidence>
<dbReference type="GO" id="GO:0005886">
    <property type="term" value="C:plasma membrane"/>
    <property type="evidence" value="ECO:0007669"/>
    <property type="project" value="UniProtKB-SubCell"/>
</dbReference>
<feature type="transmembrane region" description="Helical" evidence="7">
    <location>
        <begin position="211"/>
        <end position="235"/>
    </location>
</feature>
<evidence type="ECO:0000313" key="9">
    <source>
        <dbReference type="Proteomes" id="UP000694228"/>
    </source>
</evidence>
<name>A0A8F5VID4_METHU</name>
<comment type="similarity">
    <text evidence="2">Belongs to the UPF0104 family.</text>
</comment>
<gene>
    <name evidence="8" type="ORF">KSK55_09040</name>
</gene>
<feature type="transmembrane region" description="Helical" evidence="7">
    <location>
        <begin position="146"/>
        <end position="166"/>
    </location>
</feature>
<dbReference type="EMBL" id="CP077107">
    <property type="protein sequence ID" value="QXO93527.1"/>
    <property type="molecule type" value="Genomic_DNA"/>
</dbReference>
<keyword evidence="6 7" id="KW-0472">Membrane</keyword>
<feature type="transmembrane region" description="Helical" evidence="7">
    <location>
        <begin position="68"/>
        <end position="87"/>
    </location>
</feature>
<dbReference type="InterPro" id="IPR022791">
    <property type="entry name" value="L-PG_synthase/AglD"/>
</dbReference>
<evidence type="ECO:0000256" key="4">
    <source>
        <dbReference type="ARBA" id="ARBA00022692"/>
    </source>
</evidence>
<dbReference type="OrthoDB" id="118045at2157"/>
<evidence type="ECO:0000313" key="8">
    <source>
        <dbReference type="EMBL" id="QXO93527.1"/>
    </source>
</evidence>
<comment type="subcellular location">
    <subcellularLocation>
        <location evidence="1">Cell membrane</location>
        <topology evidence="1">Multi-pass membrane protein</topology>
    </subcellularLocation>
</comment>